<reference evidence="2 3" key="1">
    <citation type="submission" date="2020-08" db="EMBL/GenBank/DDBJ databases">
        <title>Genomic Encyclopedia of Type Strains, Phase IV (KMG-IV): sequencing the most valuable type-strain genomes for metagenomic binning, comparative biology and taxonomic classification.</title>
        <authorList>
            <person name="Goeker M."/>
        </authorList>
    </citation>
    <scope>NUCLEOTIDE SEQUENCE [LARGE SCALE GENOMIC DNA]</scope>
    <source>
        <strain evidence="2 3">DSM 24163</strain>
    </source>
</reference>
<dbReference type="Proteomes" id="UP000521199">
    <property type="component" value="Unassembled WGS sequence"/>
</dbReference>
<gene>
    <name evidence="2" type="ORF">HNQ52_000693</name>
</gene>
<evidence type="ECO:0000259" key="1">
    <source>
        <dbReference type="Pfam" id="PF12697"/>
    </source>
</evidence>
<dbReference type="InterPro" id="IPR029058">
    <property type="entry name" value="AB_hydrolase_fold"/>
</dbReference>
<proteinExistence type="predicted"/>
<dbReference type="AlphaFoldDB" id="A0A7W8D472"/>
<dbReference type="EMBL" id="JACHHP010000001">
    <property type="protein sequence ID" value="MBB5207177.1"/>
    <property type="molecule type" value="Genomic_DNA"/>
</dbReference>
<dbReference type="SUPFAM" id="SSF53474">
    <property type="entry name" value="alpha/beta-Hydrolases"/>
    <property type="match status" value="1"/>
</dbReference>
<feature type="domain" description="AB hydrolase-1" evidence="1">
    <location>
        <begin position="5"/>
        <end position="155"/>
    </location>
</feature>
<dbReference type="PANTHER" id="PTHR37946:SF1">
    <property type="entry name" value="SLL1969 PROTEIN"/>
    <property type="match status" value="1"/>
</dbReference>
<sequence>MSDPVLILHGLWMRAPAMQPLARRLRADGFAPATFDYASRAVDPEASCRRLAERIGAFDGRPVHLVGHSLGGLLALETLTRHVGLAVGRVVCLGSPLRGASAAAELSRHASTRWFLGRSADLLRRGARLDRADTQIGMIAGTRRLGLGRFFARFDGPHDGTVALAETRIDGLADHVAIPATHSGLIFSPQAAVLTARFLREGRFG</sequence>
<dbReference type="PANTHER" id="PTHR37946">
    <property type="entry name" value="SLL1969 PROTEIN"/>
    <property type="match status" value="1"/>
</dbReference>
<name>A0A7W8D472_9GAMM</name>
<keyword evidence="3" id="KW-1185">Reference proteome</keyword>
<comment type="caution">
    <text evidence="2">The sequence shown here is derived from an EMBL/GenBank/DDBJ whole genome shotgun (WGS) entry which is preliminary data.</text>
</comment>
<dbReference type="Pfam" id="PF12697">
    <property type="entry name" value="Abhydrolase_6"/>
    <property type="match status" value="1"/>
</dbReference>
<protein>
    <submittedName>
        <fullName evidence="2">Pimeloyl-ACP methyl ester carboxylesterase</fullName>
    </submittedName>
</protein>
<accession>A0A7W8D472</accession>
<dbReference type="Gene3D" id="3.40.50.1820">
    <property type="entry name" value="alpha/beta hydrolase"/>
    <property type="match status" value="1"/>
</dbReference>
<dbReference type="RefSeq" id="WP_183959698.1">
    <property type="nucleotide sequence ID" value="NZ_JACHHP010000001.1"/>
</dbReference>
<evidence type="ECO:0000313" key="2">
    <source>
        <dbReference type="EMBL" id="MBB5207177.1"/>
    </source>
</evidence>
<organism evidence="2 3">
    <name type="scientific">Chiayiivirga flava</name>
    <dbReference type="NCBI Taxonomy" id="659595"/>
    <lineage>
        <taxon>Bacteria</taxon>
        <taxon>Pseudomonadati</taxon>
        <taxon>Pseudomonadota</taxon>
        <taxon>Gammaproteobacteria</taxon>
        <taxon>Lysobacterales</taxon>
        <taxon>Lysobacteraceae</taxon>
        <taxon>Chiayiivirga</taxon>
    </lineage>
</organism>
<evidence type="ECO:0000313" key="3">
    <source>
        <dbReference type="Proteomes" id="UP000521199"/>
    </source>
</evidence>
<dbReference type="InterPro" id="IPR000073">
    <property type="entry name" value="AB_hydrolase_1"/>
</dbReference>